<name>A0ABQ0A0M2_9GAMM</name>
<evidence type="ECO:0000256" key="1">
    <source>
        <dbReference type="SAM" id="Phobius"/>
    </source>
</evidence>
<dbReference type="RefSeq" id="WP_353295074.1">
    <property type="nucleotide sequence ID" value="NZ_BAABWH010000005.1"/>
</dbReference>
<feature type="transmembrane region" description="Helical" evidence="1">
    <location>
        <begin position="63"/>
        <end position="87"/>
    </location>
</feature>
<proteinExistence type="predicted"/>
<keyword evidence="1" id="KW-0472">Membrane</keyword>
<dbReference type="Proteomes" id="UP001481413">
    <property type="component" value="Unassembled WGS sequence"/>
</dbReference>
<reference evidence="2 3" key="1">
    <citation type="submission" date="2024-04" db="EMBL/GenBank/DDBJ databases">
        <title>Draft genome sequence of Thalassolituus maritimus NBRC 116585.</title>
        <authorList>
            <person name="Miyakawa T."/>
            <person name="Kusuya Y."/>
            <person name="Miura T."/>
        </authorList>
    </citation>
    <scope>NUCLEOTIDE SEQUENCE [LARGE SCALE GENOMIC DNA]</scope>
    <source>
        <strain evidence="2 3">5NW40-0001</strain>
    </source>
</reference>
<gene>
    <name evidence="2" type="ORF">NBRC116585_20660</name>
</gene>
<dbReference type="EMBL" id="BAABWH010000005">
    <property type="protein sequence ID" value="GAA6145948.1"/>
    <property type="molecule type" value="Genomic_DNA"/>
</dbReference>
<protein>
    <submittedName>
        <fullName evidence="2">Uncharacterized protein</fullName>
    </submittedName>
</protein>
<accession>A0ABQ0A0M2</accession>
<organism evidence="2 3">
    <name type="scientific">Thalassolituus maritimus</name>
    <dbReference type="NCBI Taxonomy" id="484498"/>
    <lineage>
        <taxon>Bacteria</taxon>
        <taxon>Pseudomonadati</taxon>
        <taxon>Pseudomonadota</taxon>
        <taxon>Gammaproteobacteria</taxon>
        <taxon>Oceanospirillales</taxon>
        <taxon>Oceanospirillaceae</taxon>
        <taxon>Thalassolituus</taxon>
    </lineage>
</organism>
<sequence length="104" mass="11462">MQLSYKALISLWTSALLLISPFLLIVFASAVSEILGCDLMYSVGGSCHIGDINVADLLYGLSLMGWTLLVGVPLGLILAPTCCIWWFHCMRKERAHRPSRATHI</sequence>
<keyword evidence="1" id="KW-1133">Transmembrane helix</keyword>
<keyword evidence="3" id="KW-1185">Reference proteome</keyword>
<keyword evidence="1" id="KW-0812">Transmembrane</keyword>
<evidence type="ECO:0000313" key="2">
    <source>
        <dbReference type="EMBL" id="GAA6145948.1"/>
    </source>
</evidence>
<comment type="caution">
    <text evidence="2">The sequence shown here is derived from an EMBL/GenBank/DDBJ whole genome shotgun (WGS) entry which is preliminary data.</text>
</comment>
<evidence type="ECO:0000313" key="3">
    <source>
        <dbReference type="Proteomes" id="UP001481413"/>
    </source>
</evidence>